<protein>
    <submittedName>
        <fullName evidence="2">Uncharacterized protein</fullName>
    </submittedName>
</protein>
<name>A0A914Z4D4_9BILA</name>
<organism evidence="1 2">
    <name type="scientific">Panagrolaimus superbus</name>
    <dbReference type="NCBI Taxonomy" id="310955"/>
    <lineage>
        <taxon>Eukaryota</taxon>
        <taxon>Metazoa</taxon>
        <taxon>Ecdysozoa</taxon>
        <taxon>Nematoda</taxon>
        <taxon>Chromadorea</taxon>
        <taxon>Rhabditida</taxon>
        <taxon>Tylenchina</taxon>
        <taxon>Panagrolaimomorpha</taxon>
        <taxon>Panagrolaimoidea</taxon>
        <taxon>Panagrolaimidae</taxon>
        <taxon>Panagrolaimus</taxon>
    </lineage>
</organism>
<keyword evidence="1" id="KW-1185">Reference proteome</keyword>
<dbReference type="AlphaFoldDB" id="A0A914Z4D4"/>
<reference evidence="2" key="1">
    <citation type="submission" date="2022-11" db="UniProtKB">
        <authorList>
            <consortium name="WormBaseParasite"/>
        </authorList>
    </citation>
    <scope>IDENTIFICATION</scope>
</reference>
<dbReference type="WBParaSite" id="PSU_v2.g675.t1">
    <property type="protein sequence ID" value="PSU_v2.g675.t1"/>
    <property type="gene ID" value="PSU_v2.g675"/>
</dbReference>
<accession>A0A914Z4D4</accession>
<evidence type="ECO:0000313" key="1">
    <source>
        <dbReference type="Proteomes" id="UP000887577"/>
    </source>
</evidence>
<sequence length="68" mass="8020">MVSKNVATFILYRFFIYSRIRGVRVLLRGKAHVQLKVMKSGERKTLKDDQYLLDEKIVIWGKGVFVFL</sequence>
<evidence type="ECO:0000313" key="2">
    <source>
        <dbReference type="WBParaSite" id="PSU_v2.g675.t1"/>
    </source>
</evidence>
<proteinExistence type="predicted"/>
<dbReference type="Proteomes" id="UP000887577">
    <property type="component" value="Unplaced"/>
</dbReference>